<accession>N9AHM3</accession>
<name>N9AHM3_9GAMM</name>
<dbReference type="InterPro" id="IPR002797">
    <property type="entry name" value="Polysacc_synth"/>
</dbReference>
<keyword evidence="5 6" id="KW-0472">Membrane</keyword>
<evidence type="ECO:0000256" key="5">
    <source>
        <dbReference type="ARBA" id="ARBA00023136"/>
    </source>
</evidence>
<feature type="transmembrane region" description="Helical" evidence="6">
    <location>
        <begin position="131"/>
        <end position="151"/>
    </location>
</feature>
<dbReference type="PANTHER" id="PTHR30250:SF11">
    <property type="entry name" value="O-ANTIGEN TRANSPORTER-RELATED"/>
    <property type="match status" value="1"/>
</dbReference>
<dbReference type="EMBL" id="APPQ01000032">
    <property type="protein sequence ID" value="ENV43185.1"/>
    <property type="molecule type" value="Genomic_DNA"/>
</dbReference>
<evidence type="ECO:0000313" key="7">
    <source>
        <dbReference type="EMBL" id="ENV43185.1"/>
    </source>
</evidence>
<feature type="transmembrane region" description="Helical" evidence="6">
    <location>
        <begin position="21"/>
        <end position="46"/>
    </location>
</feature>
<keyword evidence="2" id="KW-1003">Cell membrane</keyword>
<feature type="transmembrane region" description="Helical" evidence="6">
    <location>
        <begin position="58"/>
        <end position="76"/>
    </location>
</feature>
<sequence length="422" mass="47775">MLNRVKAFKNRISANKDGKALASNFGYLMIMQVTSYIFPLLTIPYLAKIIGVDGFGKIAFAAAVIVWFQTITDWGFSYTATRDVARNRDSLEKVSEIFSNVLWAKSLLALISFIILFITTELIPYLKENQILLFITFILVPAKILFADWFFQAIEKMKFITIFDLISKAIFTLCIFVFVKEKTDFILQPLFLSLGSILVGLASFYLIVFKFKIKILPPNYLEIINTIKNSKDVFINNIVPNFYNSFSSVLLGFWGGSIANGLLDAGSKFANIAQQFINILSRVFFPFLSRKSNKHTVYVKINISISVISSILLIILAPFIIKIFFTPEFYDAIPVLQIIAFSLIFQTLISTYGLNYMIIHGFEKSLRNITIICSMIGFLVSFPIIYFYDFLGAAIVIAGTRSLLGLCIMFKATAIQRSMLVK</sequence>
<organism evidence="7 8">
    <name type="scientific">Acinetobacter schindleri CIP 107287</name>
    <dbReference type="NCBI Taxonomy" id="1217988"/>
    <lineage>
        <taxon>Bacteria</taxon>
        <taxon>Pseudomonadati</taxon>
        <taxon>Pseudomonadota</taxon>
        <taxon>Gammaproteobacteria</taxon>
        <taxon>Moraxellales</taxon>
        <taxon>Moraxellaceae</taxon>
        <taxon>Acinetobacter</taxon>
    </lineage>
</organism>
<gene>
    <name evidence="7" type="ORF">F955_02928</name>
</gene>
<evidence type="ECO:0000256" key="6">
    <source>
        <dbReference type="SAM" id="Phobius"/>
    </source>
</evidence>
<comment type="caution">
    <text evidence="7">The sequence shown here is derived from an EMBL/GenBank/DDBJ whole genome shotgun (WGS) entry which is preliminary data.</text>
</comment>
<dbReference type="PANTHER" id="PTHR30250">
    <property type="entry name" value="PST FAMILY PREDICTED COLANIC ACID TRANSPORTER"/>
    <property type="match status" value="1"/>
</dbReference>
<feature type="transmembrane region" description="Helical" evidence="6">
    <location>
        <begin position="333"/>
        <end position="354"/>
    </location>
</feature>
<comment type="subcellular location">
    <subcellularLocation>
        <location evidence="1">Cell membrane</location>
        <topology evidence="1">Multi-pass membrane protein</topology>
    </subcellularLocation>
</comment>
<evidence type="ECO:0008006" key="9">
    <source>
        <dbReference type="Google" id="ProtNLM"/>
    </source>
</evidence>
<dbReference type="PATRIC" id="fig|1217988.3.peg.2813"/>
<evidence type="ECO:0000256" key="3">
    <source>
        <dbReference type="ARBA" id="ARBA00022692"/>
    </source>
</evidence>
<proteinExistence type="predicted"/>
<dbReference type="AlphaFoldDB" id="N9AHM3"/>
<dbReference type="Proteomes" id="UP000018440">
    <property type="component" value="Unassembled WGS sequence"/>
</dbReference>
<dbReference type="Pfam" id="PF01943">
    <property type="entry name" value="Polysacc_synt"/>
    <property type="match status" value="1"/>
</dbReference>
<evidence type="ECO:0000256" key="2">
    <source>
        <dbReference type="ARBA" id="ARBA00022475"/>
    </source>
</evidence>
<evidence type="ECO:0000256" key="1">
    <source>
        <dbReference type="ARBA" id="ARBA00004651"/>
    </source>
</evidence>
<feature type="transmembrane region" description="Helical" evidence="6">
    <location>
        <begin position="158"/>
        <end position="179"/>
    </location>
</feature>
<feature type="transmembrane region" description="Helical" evidence="6">
    <location>
        <begin position="97"/>
        <end position="119"/>
    </location>
</feature>
<feature type="transmembrane region" description="Helical" evidence="6">
    <location>
        <begin position="297"/>
        <end position="321"/>
    </location>
</feature>
<keyword evidence="4 6" id="KW-1133">Transmembrane helix</keyword>
<feature type="transmembrane region" description="Helical" evidence="6">
    <location>
        <begin position="185"/>
        <end position="208"/>
    </location>
</feature>
<keyword evidence="3 6" id="KW-0812">Transmembrane</keyword>
<dbReference type="InterPro" id="IPR050833">
    <property type="entry name" value="Poly_Biosynth_Transport"/>
</dbReference>
<feature type="transmembrane region" description="Helical" evidence="6">
    <location>
        <begin position="366"/>
        <end position="388"/>
    </location>
</feature>
<dbReference type="RefSeq" id="WP_004895853.1">
    <property type="nucleotide sequence ID" value="NZ_KB849579.1"/>
</dbReference>
<feature type="transmembrane region" description="Helical" evidence="6">
    <location>
        <begin position="394"/>
        <end position="414"/>
    </location>
</feature>
<dbReference type="HOGENOM" id="CLU_022017_0_2_6"/>
<dbReference type="GO" id="GO:0005886">
    <property type="term" value="C:plasma membrane"/>
    <property type="evidence" value="ECO:0007669"/>
    <property type="project" value="UniProtKB-SubCell"/>
</dbReference>
<reference evidence="7 8" key="1">
    <citation type="submission" date="2013-02" db="EMBL/GenBank/DDBJ databases">
        <title>The Genome Sequence of Acinetobacter schindleri CIP 107287.</title>
        <authorList>
            <consortium name="The Broad Institute Genome Sequencing Platform"/>
            <consortium name="The Broad Institute Genome Sequencing Center for Infectious Disease"/>
            <person name="Cerqueira G."/>
            <person name="Feldgarden M."/>
            <person name="Courvalin P."/>
            <person name="Perichon B."/>
            <person name="Grillot-Courvalin C."/>
            <person name="Clermont D."/>
            <person name="Rocha E."/>
            <person name="Yoon E.-J."/>
            <person name="Nemec A."/>
            <person name="Walker B."/>
            <person name="Young S.K."/>
            <person name="Zeng Q."/>
            <person name="Gargeya S."/>
            <person name="Fitzgerald M."/>
            <person name="Haas B."/>
            <person name="Abouelleil A."/>
            <person name="Alvarado L."/>
            <person name="Arachchi H.M."/>
            <person name="Berlin A.M."/>
            <person name="Chapman S.B."/>
            <person name="Dewar J."/>
            <person name="Goldberg J."/>
            <person name="Griggs A."/>
            <person name="Gujja S."/>
            <person name="Hansen M."/>
            <person name="Howarth C."/>
            <person name="Imamovic A."/>
            <person name="Larimer J."/>
            <person name="McCowan C."/>
            <person name="Murphy C."/>
            <person name="Neiman D."/>
            <person name="Pearson M."/>
            <person name="Priest M."/>
            <person name="Roberts A."/>
            <person name="Saif S."/>
            <person name="Shea T."/>
            <person name="Sisk P."/>
            <person name="Sykes S."/>
            <person name="Wortman J."/>
            <person name="Nusbaum C."/>
            <person name="Birren B."/>
        </authorList>
    </citation>
    <scope>NUCLEOTIDE SEQUENCE [LARGE SCALE GENOMIC DNA]</scope>
    <source>
        <strain evidence="7 8">CIP 107287</strain>
    </source>
</reference>
<evidence type="ECO:0000256" key="4">
    <source>
        <dbReference type="ARBA" id="ARBA00022989"/>
    </source>
</evidence>
<evidence type="ECO:0000313" key="8">
    <source>
        <dbReference type="Proteomes" id="UP000018440"/>
    </source>
</evidence>
<protein>
    <recommendedName>
        <fullName evidence="9">Polysaccharide biosynthesis protein C-terminal domain-containing protein</fullName>
    </recommendedName>
</protein>